<accession>D2RZV7</accession>
<proteinExistence type="predicted"/>
<dbReference type="RefSeq" id="WP_012944898.1">
    <property type="nucleotide sequence ID" value="NC_013744.1"/>
</dbReference>
<name>D2RZV7_HALTV</name>
<protein>
    <recommendedName>
        <fullName evidence="1">FAS1-like dehydratase domain-containing protein</fullName>
    </recommendedName>
</protein>
<reference evidence="2 3" key="1">
    <citation type="journal article" date="2010" name="Stand. Genomic Sci.">
        <title>Complete genome sequence of Haloterrigena turkmenica type strain (4k).</title>
        <authorList>
            <person name="Saunders E."/>
            <person name="Tindall B.J."/>
            <person name="Fahnrich R."/>
            <person name="Lapidus A."/>
            <person name="Copeland A."/>
            <person name="Del Rio T.G."/>
            <person name="Lucas S."/>
            <person name="Chen F."/>
            <person name="Tice H."/>
            <person name="Cheng J.F."/>
            <person name="Han C."/>
            <person name="Detter J.C."/>
            <person name="Bruce D."/>
            <person name="Goodwin L."/>
            <person name="Chain P."/>
            <person name="Pitluck S."/>
            <person name="Pati A."/>
            <person name="Ivanova N."/>
            <person name="Mavromatis K."/>
            <person name="Chen A."/>
            <person name="Palaniappan K."/>
            <person name="Land M."/>
            <person name="Hauser L."/>
            <person name="Chang Y.J."/>
            <person name="Jeffries C.D."/>
            <person name="Brettin T."/>
            <person name="Rohde M."/>
            <person name="Goker M."/>
            <person name="Bristow J."/>
            <person name="Eisen J.A."/>
            <person name="Markowitz V."/>
            <person name="Hugenholtz P."/>
            <person name="Klenk H.P."/>
            <person name="Kyrpides N.C."/>
        </authorList>
    </citation>
    <scope>NUCLEOTIDE SEQUENCE [LARGE SCALE GENOMIC DNA]</scope>
    <source>
        <strain evidence="3">ATCC 51198 / DSM 5511 / JCM 9101 / NCIMB 13204 / VKM B-1734 / 4k</strain>
    </source>
</reference>
<dbReference type="GeneID" id="8744420"/>
<dbReference type="EMBL" id="CP001861">
    <property type="protein sequence ID" value="ADB62654.1"/>
    <property type="molecule type" value="Genomic_DNA"/>
</dbReference>
<geneLocation type="plasmid" evidence="2 3">
    <name>pHTUR01</name>
</geneLocation>
<dbReference type="SUPFAM" id="SSF54637">
    <property type="entry name" value="Thioesterase/thiol ester dehydrase-isomerase"/>
    <property type="match status" value="1"/>
</dbReference>
<dbReference type="KEGG" id="htu:Htur_3792"/>
<evidence type="ECO:0000313" key="2">
    <source>
        <dbReference type="EMBL" id="ADB62654.1"/>
    </source>
</evidence>
<evidence type="ECO:0000313" key="3">
    <source>
        <dbReference type="Proteomes" id="UP000001903"/>
    </source>
</evidence>
<dbReference type="OrthoDB" id="351018at2157"/>
<evidence type="ECO:0000259" key="1">
    <source>
        <dbReference type="Pfam" id="PF13452"/>
    </source>
</evidence>
<sequence length="151" mass="16821">MEVQQLNGQELPTGEISVERWKAFLWADATRNDEDAYRYEERAAELGEDGQLVPPTLCQHVAFEATGGIEATLGQVSDDWKSGAALGQLRVEFHAPMHVDEPYRVTGEIANIEQKDGSQGKLTIITYAYEVTTTDDEPVYDLEADLILMDT</sequence>
<feature type="domain" description="FAS1-like dehydratase" evidence="1">
    <location>
        <begin position="8"/>
        <end position="141"/>
    </location>
</feature>
<keyword evidence="3" id="KW-1185">Reference proteome</keyword>
<keyword evidence="2" id="KW-0614">Plasmid</keyword>
<dbReference type="InterPro" id="IPR039569">
    <property type="entry name" value="FAS1-like_DH_region"/>
</dbReference>
<dbReference type="HOGENOM" id="CLU_1727201_0_0_2"/>
<dbReference type="Proteomes" id="UP000001903">
    <property type="component" value="Plasmid pHTUR01"/>
</dbReference>
<dbReference type="Pfam" id="PF13452">
    <property type="entry name" value="FAS1_DH_region"/>
    <property type="match status" value="1"/>
</dbReference>
<dbReference type="Gene3D" id="3.10.129.10">
    <property type="entry name" value="Hotdog Thioesterase"/>
    <property type="match status" value="1"/>
</dbReference>
<dbReference type="AlphaFoldDB" id="D2RZV7"/>
<gene>
    <name evidence="2" type="ordered locus">Htur_3792</name>
</gene>
<dbReference type="InterPro" id="IPR029069">
    <property type="entry name" value="HotDog_dom_sf"/>
</dbReference>
<organism evidence="2 3">
    <name type="scientific">Haloterrigena turkmenica (strain ATCC 51198 / DSM 5511 / JCM 9101 / NCIMB 13204 / VKM B-1734 / 4k)</name>
    <name type="common">Halococcus turkmenicus</name>
    <dbReference type="NCBI Taxonomy" id="543526"/>
    <lineage>
        <taxon>Archaea</taxon>
        <taxon>Methanobacteriati</taxon>
        <taxon>Methanobacteriota</taxon>
        <taxon>Stenosarchaea group</taxon>
        <taxon>Halobacteria</taxon>
        <taxon>Halobacteriales</taxon>
        <taxon>Natrialbaceae</taxon>
        <taxon>Haloterrigena</taxon>
    </lineage>
</organism>